<name>A0A1W2ATS6_9BACT</name>
<gene>
    <name evidence="15" type="ORF">SAMN02746065_10678</name>
</gene>
<dbReference type="InterPro" id="IPR003602">
    <property type="entry name" value="Topo_IA_DNA-bd_dom"/>
</dbReference>
<keyword evidence="5" id="KW-0460">Magnesium</keyword>
<dbReference type="InterPro" id="IPR023406">
    <property type="entry name" value="Topo_IA_AS"/>
</dbReference>
<evidence type="ECO:0000256" key="3">
    <source>
        <dbReference type="ARBA" id="ARBA00012891"/>
    </source>
</evidence>
<dbReference type="GO" id="GO:0006281">
    <property type="term" value="P:DNA repair"/>
    <property type="evidence" value="ECO:0007669"/>
    <property type="project" value="TreeGrafter"/>
</dbReference>
<evidence type="ECO:0000256" key="6">
    <source>
        <dbReference type="ARBA" id="ARBA00023029"/>
    </source>
</evidence>
<dbReference type="InterPro" id="IPR023405">
    <property type="entry name" value="Topo_IA_core_domain"/>
</dbReference>
<dbReference type="SMART" id="SM00437">
    <property type="entry name" value="TOP1Ac"/>
    <property type="match status" value="1"/>
</dbReference>
<evidence type="ECO:0000256" key="9">
    <source>
        <dbReference type="ARBA" id="ARBA00030003"/>
    </source>
</evidence>
<dbReference type="PANTHER" id="PTHR11390:SF21">
    <property type="entry name" value="DNA TOPOISOMERASE 3-ALPHA"/>
    <property type="match status" value="1"/>
</dbReference>
<dbReference type="CDD" id="cd03362">
    <property type="entry name" value="TOPRIM_TopoIA_TopoIII"/>
    <property type="match status" value="1"/>
</dbReference>
<evidence type="ECO:0000259" key="14">
    <source>
        <dbReference type="PROSITE" id="PS52039"/>
    </source>
</evidence>
<dbReference type="GO" id="GO:0003677">
    <property type="term" value="F:DNA binding"/>
    <property type="evidence" value="ECO:0007669"/>
    <property type="project" value="UniProtKB-KW"/>
</dbReference>
<dbReference type="PROSITE" id="PS52039">
    <property type="entry name" value="TOPO_IA_2"/>
    <property type="match status" value="1"/>
</dbReference>
<evidence type="ECO:0000259" key="13">
    <source>
        <dbReference type="PROSITE" id="PS50880"/>
    </source>
</evidence>
<dbReference type="GO" id="GO:0043597">
    <property type="term" value="C:cytoplasmic replication fork"/>
    <property type="evidence" value="ECO:0007669"/>
    <property type="project" value="TreeGrafter"/>
</dbReference>
<organism evidence="15 16">
    <name type="scientific">Desulfocicer vacuolatum DSM 3385</name>
    <dbReference type="NCBI Taxonomy" id="1121400"/>
    <lineage>
        <taxon>Bacteria</taxon>
        <taxon>Pseudomonadati</taxon>
        <taxon>Thermodesulfobacteriota</taxon>
        <taxon>Desulfobacteria</taxon>
        <taxon>Desulfobacterales</taxon>
        <taxon>Desulfobacteraceae</taxon>
        <taxon>Desulfocicer</taxon>
    </lineage>
</organism>
<dbReference type="Pfam" id="PF13342">
    <property type="entry name" value="Toprim_Crpt"/>
    <property type="match status" value="2"/>
</dbReference>
<dbReference type="STRING" id="1121400.SAMN02746065_10678"/>
<sequence length="862" mass="97460">MDMTELILTEKHSVAADFAKALGVKTKKDGFFEGENYVITWAVGHLVELYAPDDYDPGLKKWRMETLPLIPDTFKYKPMGKTLKQFKTIKNLVKQSRFSRIIIATDAGREGEVIARTILLQSGVVDKERMVRFWTSQALVPKVVRATMEQLQPLTHYDRLWRAGYYRQVADWLVGMNLTRALTVRLGDLFSVGRVQTAVLALLAQRKQERETFVPELFWLIKIRFKSDKGEWTGHWFKNKQTRITQKETARTLHQHLKQETDPGTVLSLTKEKKKEPPPLLFSLTDLQQEANARMGFPAKKTLAVAQSLYQDKKCLSYPRTDSRVLGTTSLNLVRDILAKCQTAYPDIFAGVDPQQVALSNKRVFNDARLTDHHALIPFKPIPAGATPDEKKIFDLVCRRFAAAFHPHCHFENTHLITEFGKETFQTRGKVILEPGWRRVYHIKSRNKDEAEPIPPLCKGDTGTPEKILCEEKKTTPPPDYSDALLLKDMTNPGRYVAEENIKKLYRGEIGIGTQSTRAQIIETLIRRNYIERTGKRLVATDKGIYLIEQLKKCATSSVLTSPEETARWEMKLNAIALGEAPDGQFLKEIKTFVTQAVGELQTKVFDIKKFSQALSRANAKEVGKCPACGNSVRELPKLYACDGTGCDFVIWKRMAGKQISPKMASNLLKFRKSGPFKGFISKKKKRFSAGLVINKVDGKWKVNFDFNTSKAPDTCPPESPLHVAMDMGIMDMNETPFKTPPALSHEPSSSGTPDKKGCCPMCKGKIIEGKTAFGCSNWRPEHGNCRFVIWKEILGKRLTEKNIETLLQGKKTRAYVFKPLKGEKFKAALKMVATHGNAFAIQILPADIKNNTLHTQIPCLR</sequence>
<dbReference type="PROSITE" id="PS50880">
    <property type="entry name" value="TOPRIM"/>
    <property type="match status" value="1"/>
</dbReference>
<dbReference type="InterPro" id="IPR034144">
    <property type="entry name" value="TOPRIM_TopoIII"/>
</dbReference>
<dbReference type="Gene3D" id="1.10.290.10">
    <property type="entry name" value="Topoisomerase I, domain 4"/>
    <property type="match status" value="1"/>
</dbReference>
<dbReference type="Gene3D" id="3.40.50.140">
    <property type="match status" value="1"/>
</dbReference>
<dbReference type="InterPro" id="IPR025589">
    <property type="entry name" value="Toprim_C_rpt"/>
</dbReference>
<protein>
    <recommendedName>
        <fullName evidence="3">DNA topoisomerase</fullName>
        <ecNumber evidence="3">5.6.2.1</ecNumber>
    </recommendedName>
    <alternativeName>
        <fullName evidence="12">Omega-protein</fullName>
    </alternativeName>
    <alternativeName>
        <fullName evidence="11">Relaxing enzyme</fullName>
    </alternativeName>
    <alternativeName>
        <fullName evidence="9">Swivelase</fullName>
    </alternativeName>
    <alternativeName>
        <fullName evidence="10">Untwisting enzyme</fullName>
    </alternativeName>
</protein>
<reference evidence="15 16" key="1">
    <citation type="submission" date="2017-04" db="EMBL/GenBank/DDBJ databases">
        <authorList>
            <person name="Afonso C.L."/>
            <person name="Miller P.J."/>
            <person name="Scott M.A."/>
            <person name="Spackman E."/>
            <person name="Goraichik I."/>
            <person name="Dimitrov K.M."/>
            <person name="Suarez D.L."/>
            <person name="Swayne D.E."/>
        </authorList>
    </citation>
    <scope>NUCLEOTIDE SEQUENCE [LARGE SCALE GENOMIC DNA]</scope>
    <source>
        <strain evidence="15 16">DSM 3385</strain>
    </source>
</reference>
<evidence type="ECO:0000256" key="8">
    <source>
        <dbReference type="ARBA" id="ARBA00023235"/>
    </source>
</evidence>
<dbReference type="PROSITE" id="PS00396">
    <property type="entry name" value="TOPO_IA_1"/>
    <property type="match status" value="1"/>
</dbReference>
<accession>A0A1W2ATS6</accession>
<evidence type="ECO:0000256" key="10">
    <source>
        <dbReference type="ARBA" id="ARBA00031985"/>
    </source>
</evidence>
<evidence type="ECO:0000256" key="1">
    <source>
        <dbReference type="ARBA" id="ARBA00000213"/>
    </source>
</evidence>
<dbReference type="GO" id="GO:0003917">
    <property type="term" value="F:DNA topoisomerase type I (single strand cut, ATP-independent) activity"/>
    <property type="evidence" value="ECO:0007669"/>
    <property type="project" value="UniProtKB-EC"/>
</dbReference>
<dbReference type="InterPro" id="IPR013826">
    <property type="entry name" value="Topo_IA_cen_sub3"/>
</dbReference>
<dbReference type="InterPro" id="IPR013497">
    <property type="entry name" value="Topo_IA_cen"/>
</dbReference>
<dbReference type="Proteomes" id="UP000192418">
    <property type="component" value="Unassembled WGS sequence"/>
</dbReference>
<evidence type="ECO:0000256" key="12">
    <source>
        <dbReference type="ARBA" id="ARBA00032877"/>
    </source>
</evidence>
<comment type="similarity">
    <text evidence="2">Belongs to the type IA topoisomerase family.</text>
</comment>
<dbReference type="EC" id="5.6.2.1" evidence="3"/>
<dbReference type="GO" id="GO:0006265">
    <property type="term" value="P:DNA topological change"/>
    <property type="evidence" value="ECO:0007669"/>
    <property type="project" value="InterPro"/>
</dbReference>
<evidence type="ECO:0000256" key="2">
    <source>
        <dbReference type="ARBA" id="ARBA00009446"/>
    </source>
</evidence>
<dbReference type="Pfam" id="PF01751">
    <property type="entry name" value="Toprim"/>
    <property type="match status" value="1"/>
</dbReference>
<dbReference type="NCBIfam" id="NF005829">
    <property type="entry name" value="PRK07726.1"/>
    <property type="match status" value="1"/>
</dbReference>
<dbReference type="AlphaFoldDB" id="A0A1W2ATS6"/>
<evidence type="ECO:0000256" key="5">
    <source>
        <dbReference type="ARBA" id="ARBA00022842"/>
    </source>
</evidence>
<keyword evidence="8 15" id="KW-0413">Isomerase</keyword>
<feature type="domain" description="Toprim" evidence="13">
    <location>
        <begin position="4"/>
        <end position="136"/>
    </location>
</feature>
<dbReference type="SMART" id="SM00436">
    <property type="entry name" value="TOP1Bc"/>
    <property type="match status" value="1"/>
</dbReference>
<evidence type="ECO:0000256" key="4">
    <source>
        <dbReference type="ARBA" id="ARBA00022723"/>
    </source>
</evidence>
<dbReference type="InterPro" id="IPR013825">
    <property type="entry name" value="Topo_IA_cen_sub2"/>
</dbReference>
<dbReference type="InterPro" id="IPR013824">
    <property type="entry name" value="Topo_IA_cen_sub1"/>
</dbReference>
<evidence type="ECO:0000256" key="11">
    <source>
        <dbReference type="ARBA" id="ARBA00032235"/>
    </source>
</evidence>
<dbReference type="GO" id="GO:0046872">
    <property type="term" value="F:metal ion binding"/>
    <property type="evidence" value="ECO:0007669"/>
    <property type="project" value="UniProtKB-KW"/>
</dbReference>
<dbReference type="InterPro" id="IPR006171">
    <property type="entry name" value="TOPRIM_dom"/>
</dbReference>
<dbReference type="EMBL" id="FWXY01000006">
    <property type="protein sequence ID" value="SMC63851.1"/>
    <property type="molecule type" value="Genomic_DNA"/>
</dbReference>
<dbReference type="CDD" id="cd00186">
    <property type="entry name" value="TOP1Ac"/>
    <property type="match status" value="1"/>
</dbReference>
<keyword evidence="16" id="KW-1185">Reference proteome</keyword>
<feature type="domain" description="Topo IA-type catalytic" evidence="14">
    <location>
        <begin position="157"/>
        <end position="598"/>
    </location>
</feature>
<comment type="catalytic activity">
    <reaction evidence="1">
        <text>ATP-independent breakage of single-stranded DNA, followed by passage and rejoining.</text>
        <dbReference type="EC" id="5.6.2.1"/>
    </reaction>
</comment>
<keyword evidence="4" id="KW-0479">Metal-binding</keyword>
<dbReference type="Pfam" id="PF01131">
    <property type="entry name" value="Topoisom_bac"/>
    <property type="match status" value="1"/>
</dbReference>
<dbReference type="PRINTS" id="PR00417">
    <property type="entry name" value="PRTPISMRASEI"/>
</dbReference>
<dbReference type="NCBIfam" id="TIGR01056">
    <property type="entry name" value="topB"/>
    <property type="match status" value="1"/>
</dbReference>
<evidence type="ECO:0000313" key="15">
    <source>
        <dbReference type="EMBL" id="SMC63851.1"/>
    </source>
</evidence>
<dbReference type="PANTHER" id="PTHR11390">
    <property type="entry name" value="PROKARYOTIC DNA TOPOISOMERASE"/>
    <property type="match status" value="1"/>
</dbReference>
<keyword evidence="7" id="KW-0238">DNA-binding</keyword>
<dbReference type="InterPro" id="IPR000380">
    <property type="entry name" value="Topo_IA"/>
</dbReference>
<dbReference type="InterPro" id="IPR005738">
    <property type="entry name" value="TopoIII"/>
</dbReference>
<dbReference type="OrthoDB" id="9804262at2"/>
<dbReference type="InterPro" id="IPR003601">
    <property type="entry name" value="Topo_IA_2"/>
</dbReference>
<keyword evidence="6" id="KW-0799">Topoisomerase</keyword>
<dbReference type="GO" id="GO:0006310">
    <property type="term" value="P:DNA recombination"/>
    <property type="evidence" value="ECO:0007669"/>
    <property type="project" value="TreeGrafter"/>
</dbReference>
<dbReference type="SUPFAM" id="SSF56712">
    <property type="entry name" value="Prokaryotic type I DNA topoisomerase"/>
    <property type="match status" value="1"/>
</dbReference>
<dbReference type="SMART" id="SM00493">
    <property type="entry name" value="TOPRIM"/>
    <property type="match status" value="1"/>
</dbReference>
<evidence type="ECO:0000256" key="7">
    <source>
        <dbReference type="ARBA" id="ARBA00023125"/>
    </source>
</evidence>
<dbReference type="Gene3D" id="1.10.460.10">
    <property type="entry name" value="Topoisomerase I, domain 2"/>
    <property type="match status" value="1"/>
</dbReference>
<evidence type="ECO:0000313" key="16">
    <source>
        <dbReference type="Proteomes" id="UP000192418"/>
    </source>
</evidence>
<dbReference type="Gene3D" id="2.70.20.10">
    <property type="entry name" value="Topoisomerase I, domain 3"/>
    <property type="match status" value="1"/>
</dbReference>
<proteinExistence type="inferred from homology"/>